<evidence type="ECO:0000313" key="2">
    <source>
        <dbReference type="Proteomes" id="UP001234297"/>
    </source>
</evidence>
<proteinExistence type="predicted"/>
<name>A0ACC2KX79_PERAE</name>
<organism evidence="1 2">
    <name type="scientific">Persea americana</name>
    <name type="common">Avocado</name>
    <dbReference type="NCBI Taxonomy" id="3435"/>
    <lineage>
        <taxon>Eukaryota</taxon>
        <taxon>Viridiplantae</taxon>
        <taxon>Streptophyta</taxon>
        <taxon>Embryophyta</taxon>
        <taxon>Tracheophyta</taxon>
        <taxon>Spermatophyta</taxon>
        <taxon>Magnoliopsida</taxon>
        <taxon>Magnoliidae</taxon>
        <taxon>Laurales</taxon>
        <taxon>Lauraceae</taxon>
        <taxon>Persea</taxon>
    </lineage>
</organism>
<dbReference type="EMBL" id="CM056814">
    <property type="protein sequence ID" value="KAJ8625886.1"/>
    <property type="molecule type" value="Genomic_DNA"/>
</dbReference>
<sequence length="157" mass="17503">MYIPRQISPLLISESSFSNQPLGGYDHFPHFLLLHSASVGSKAGKNMGLHLVLLAKLKLLATSHCPGPVFAALLWPFALKIPLSGCISRACTRFSVSSVLIVFRLSQVLFQEQSIRHGHRWERALRVLCERADVTRRRFSTAQSHETSLHSVSMLAL</sequence>
<protein>
    <submittedName>
        <fullName evidence="1">Uncharacterized protein</fullName>
    </submittedName>
</protein>
<dbReference type="Proteomes" id="UP001234297">
    <property type="component" value="Chromosome 6"/>
</dbReference>
<comment type="caution">
    <text evidence="1">The sequence shown here is derived from an EMBL/GenBank/DDBJ whole genome shotgun (WGS) entry which is preliminary data.</text>
</comment>
<keyword evidence="2" id="KW-1185">Reference proteome</keyword>
<accession>A0ACC2KX79</accession>
<reference evidence="1 2" key="1">
    <citation type="journal article" date="2022" name="Hortic Res">
        <title>A haplotype resolved chromosomal level avocado genome allows analysis of novel avocado genes.</title>
        <authorList>
            <person name="Nath O."/>
            <person name="Fletcher S.J."/>
            <person name="Hayward A."/>
            <person name="Shaw L.M."/>
            <person name="Masouleh A.K."/>
            <person name="Furtado A."/>
            <person name="Henry R.J."/>
            <person name="Mitter N."/>
        </authorList>
    </citation>
    <scope>NUCLEOTIDE SEQUENCE [LARGE SCALE GENOMIC DNA]</scope>
    <source>
        <strain evidence="2">cv. Hass</strain>
    </source>
</reference>
<evidence type="ECO:0000313" key="1">
    <source>
        <dbReference type="EMBL" id="KAJ8625886.1"/>
    </source>
</evidence>
<gene>
    <name evidence="1" type="ORF">MRB53_019193</name>
</gene>